<feature type="compositionally biased region" description="Basic and acidic residues" evidence="1">
    <location>
        <begin position="79"/>
        <end position="88"/>
    </location>
</feature>
<gene>
    <name evidence="2" type="ORF">MKZ38_003094</name>
</gene>
<name>A0AAD5RWT1_9PEZI</name>
<sequence length="408" mass="44460">METYTIVSWATIGALSILLYKYYAQDTKVPVRVAEHKAQPVRKEPKAKKPREKKAPALSEATPAATTSSFKPVNDSTDDDKLNNKEFARQLTLAKTGTKVTTKKAEEKKIKSIKQSRAQEKVPNVEEPSAPSSTAGIDADDDQSAEPSPQVIPADVGGVSDMLEAPAPGLKALRLTDTVKDDPKPKKAPKAPEPTLTKKQRQNKKKTEQKKADREAEEKERKTKMESQRRQARIAEGRPAQDGSSLTNKAANAWAEKTTNGSSALAVVAPLDTFEAPVPAKAKGSSNASDDWIKDLPSEEEQIQRVRQEALEDEWATVETKASKRKQRKMEDPTTAPSAEPTESIPSRPNGSVAKAFTSQSSFAALNTGNDSTDESDQSDAKPKETKTTKSFTKAPAPKAQVEVEWDI</sequence>
<feature type="compositionally biased region" description="Basic and acidic residues" evidence="1">
    <location>
        <begin position="35"/>
        <end position="44"/>
    </location>
</feature>
<feature type="region of interest" description="Disordered" evidence="1">
    <location>
        <begin position="35"/>
        <end position="255"/>
    </location>
</feature>
<feature type="compositionally biased region" description="Polar residues" evidence="1">
    <location>
        <begin position="357"/>
        <end position="371"/>
    </location>
</feature>
<evidence type="ECO:0000313" key="3">
    <source>
        <dbReference type="Proteomes" id="UP001201980"/>
    </source>
</evidence>
<reference evidence="2" key="1">
    <citation type="submission" date="2022-07" db="EMBL/GenBank/DDBJ databases">
        <title>Draft genome sequence of Zalerion maritima ATCC 34329, a (micro)plastics degrading marine fungus.</title>
        <authorList>
            <person name="Paco A."/>
            <person name="Goncalves M.F.M."/>
            <person name="Rocha-Santos T.A.P."/>
            <person name="Alves A."/>
        </authorList>
    </citation>
    <scope>NUCLEOTIDE SEQUENCE</scope>
    <source>
        <strain evidence="2">ATCC 34329</strain>
    </source>
</reference>
<keyword evidence="3" id="KW-1185">Reference proteome</keyword>
<feature type="compositionally biased region" description="Polar residues" evidence="1">
    <location>
        <begin position="64"/>
        <end position="75"/>
    </location>
</feature>
<organism evidence="2 3">
    <name type="scientific">Zalerion maritima</name>
    <dbReference type="NCBI Taxonomy" id="339359"/>
    <lineage>
        <taxon>Eukaryota</taxon>
        <taxon>Fungi</taxon>
        <taxon>Dikarya</taxon>
        <taxon>Ascomycota</taxon>
        <taxon>Pezizomycotina</taxon>
        <taxon>Sordariomycetes</taxon>
        <taxon>Lulworthiomycetidae</taxon>
        <taxon>Lulworthiales</taxon>
        <taxon>Lulworthiaceae</taxon>
        <taxon>Zalerion</taxon>
    </lineage>
</organism>
<feature type="compositionally biased region" description="Basic and acidic residues" evidence="1">
    <location>
        <begin position="379"/>
        <end position="388"/>
    </location>
</feature>
<dbReference type="EMBL" id="JAKWBI020000019">
    <property type="protein sequence ID" value="KAJ2906057.1"/>
    <property type="molecule type" value="Genomic_DNA"/>
</dbReference>
<accession>A0AAD5RWT1</accession>
<dbReference type="AlphaFoldDB" id="A0AAD5RWT1"/>
<feature type="compositionally biased region" description="Basic and acidic residues" evidence="1">
    <location>
        <begin position="291"/>
        <end position="310"/>
    </location>
</feature>
<feature type="region of interest" description="Disordered" evidence="1">
    <location>
        <begin position="278"/>
        <end position="408"/>
    </location>
</feature>
<feature type="compositionally biased region" description="Low complexity" evidence="1">
    <location>
        <begin position="91"/>
        <end position="100"/>
    </location>
</feature>
<evidence type="ECO:0000313" key="2">
    <source>
        <dbReference type="EMBL" id="KAJ2906057.1"/>
    </source>
</evidence>
<comment type="caution">
    <text evidence="2">The sequence shown here is derived from an EMBL/GenBank/DDBJ whole genome shotgun (WGS) entry which is preliminary data.</text>
</comment>
<dbReference type="Proteomes" id="UP001201980">
    <property type="component" value="Unassembled WGS sequence"/>
</dbReference>
<feature type="compositionally biased region" description="Basic and acidic residues" evidence="1">
    <location>
        <begin position="205"/>
        <end position="236"/>
    </location>
</feature>
<protein>
    <submittedName>
        <fullName evidence="2">Uncharacterized protein</fullName>
    </submittedName>
</protein>
<proteinExistence type="predicted"/>
<evidence type="ECO:0000256" key="1">
    <source>
        <dbReference type="SAM" id="MobiDB-lite"/>
    </source>
</evidence>